<dbReference type="PANTHER" id="PTHR13038:SF10">
    <property type="entry name" value="AUTOPHAGY-RELATED PROTEIN 9"/>
    <property type="match status" value="1"/>
</dbReference>
<evidence type="ECO:0000256" key="8">
    <source>
        <dbReference type="ARBA" id="ARBA00023055"/>
    </source>
</evidence>
<organism evidence="11 12">
    <name type="scientific">Cardiosporidium cionae</name>
    <dbReference type="NCBI Taxonomy" id="476202"/>
    <lineage>
        <taxon>Eukaryota</taxon>
        <taxon>Sar</taxon>
        <taxon>Alveolata</taxon>
        <taxon>Apicomplexa</taxon>
        <taxon>Aconoidasida</taxon>
        <taxon>Nephromycida</taxon>
        <taxon>Cardiosporidium</taxon>
    </lineage>
</organism>
<keyword evidence="5" id="KW-0812">Transmembrane</keyword>
<keyword evidence="9" id="KW-0472">Membrane</keyword>
<dbReference type="PANTHER" id="PTHR13038">
    <property type="entry name" value="APG9 AUTOPHAGY 9"/>
    <property type="match status" value="1"/>
</dbReference>
<dbReference type="InterPro" id="IPR007241">
    <property type="entry name" value="Autophagy-rel_prot_9"/>
</dbReference>
<comment type="caution">
    <text evidence="11">The sequence shown here is derived from an EMBL/GenBank/DDBJ whole genome shotgun (WGS) entry which is preliminary data.</text>
</comment>
<evidence type="ECO:0000256" key="7">
    <source>
        <dbReference type="ARBA" id="ARBA00023006"/>
    </source>
</evidence>
<evidence type="ECO:0000256" key="4">
    <source>
        <dbReference type="ARBA" id="ARBA00022448"/>
    </source>
</evidence>
<gene>
    <name evidence="11" type="ORF">IE077_002910</name>
</gene>
<protein>
    <recommendedName>
        <fullName evidence="3 10">Autophagy-related protein 9</fullName>
    </recommendedName>
</protein>
<evidence type="ECO:0000256" key="9">
    <source>
        <dbReference type="ARBA" id="ARBA00023136"/>
    </source>
</evidence>
<accession>A0ABQ7J9R9</accession>
<dbReference type="Proteomes" id="UP000823046">
    <property type="component" value="Unassembled WGS sequence"/>
</dbReference>
<reference evidence="11 12" key="1">
    <citation type="journal article" date="2020" name="bioRxiv">
        <title>Metabolic contributions of an alphaproteobacterial endosymbiont in the apicomplexan Cardiosporidium cionae.</title>
        <authorList>
            <person name="Hunter E.S."/>
            <person name="Paight C.J."/>
            <person name="Lane C.E."/>
        </authorList>
    </citation>
    <scope>NUCLEOTIDE SEQUENCE [LARGE SCALE GENOMIC DNA]</scope>
    <source>
        <strain evidence="11">ESH_2018</strain>
    </source>
</reference>
<evidence type="ECO:0000256" key="3">
    <source>
        <dbReference type="ARBA" id="ARBA00018074"/>
    </source>
</evidence>
<comment type="function">
    <text evidence="10">Phospholipid scramblase involved in autophagy. Cycles between the preautophagosomal structure/phagophore assembly site (PAS) and the cytoplasmic vesicle pool and supplies membrane for the growing autophagosome. Lipid scramblase activity plays a key role in preautophagosomal structure/phagophore assembly by distributing the phospholipids that arrive through ATG2 from the cytoplasmic to the luminal leaflet of the bilayer, thereby driving autophagosomal membrane expansion.</text>
</comment>
<sequence length="111" mass="13498">MIESFPFCRVDMNMTAMDIAQIIMRQDNYLIALTNKGIVTKTIPKWLPESVMYSKVILWNFRMALFSQMFDRRYRIKMLQQDNIFIYALMRKIYESQWTSIAYEDVRIFEK</sequence>
<keyword evidence="12" id="KW-1185">Reference proteome</keyword>
<evidence type="ECO:0000256" key="5">
    <source>
        <dbReference type="ARBA" id="ARBA00022692"/>
    </source>
</evidence>
<keyword evidence="6" id="KW-1133">Transmembrane helix</keyword>
<evidence type="ECO:0000256" key="1">
    <source>
        <dbReference type="ARBA" id="ARBA00004511"/>
    </source>
</evidence>
<comment type="similarity">
    <text evidence="2 10">Belongs to the ATG9 family.</text>
</comment>
<keyword evidence="7 10" id="KW-0072">Autophagy</keyword>
<keyword evidence="8 10" id="KW-0445">Lipid transport</keyword>
<evidence type="ECO:0000256" key="10">
    <source>
        <dbReference type="RuleBase" id="RU364027"/>
    </source>
</evidence>
<evidence type="ECO:0000313" key="11">
    <source>
        <dbReference type="EMBL" id="KAF8820698.1"/>
    </source>
</evidence>
<evidence type="ECO:0000256" key="6">
    <source>
        <dbReference type="ARBA" id="ARBA00022989"/>
    </source>
</evidence>
<evidence type="ECO:0000313" key="12">
    <source>
        <dbReference type="Proteomes" id="UP000823046"/>
    </source>
</evidence>
<comment type="subcellular location">
    <subcellularLocation>
        <location evidence="1 10">Preautophagosomal structure membrane</location>
        <topology evidence="1 10">Multi-pass membrane protein</topology>
    </subcellularLocation>
</comment>
<dbReference type="EMBL" id="JADAQX010000322">
    <property type="protein sequence ID" value="KAF8820698.1"/>
    <property type="molecule type" value="Genomic_DNA"/>
</dbReference>
<dbReference type="Pfam" id="PF04109">
    <property type="entry name" value="ATG9"/>
    <property type="match status" value="1"/>
</dbReference>
<keyword evidence="4 10" id="KW-0813">Transport</keyword>
<proteinExistence type="inferred from homology"/>
<name>A0ABQ7J9R9_9APIC</name>
<evidence type="ECO:0000256" key="2">
    <source>
        <dbReference type="ARBA" id="ARBA00006185"/>
    </source>
</evidence>